<dbReference type="EMBL" id="JBBCAQ010000037">
    <property type="protein sequence ID" value="KAK7573405.1"/>
    <property type="molecule type" value="Genomic_DNA"/>
</dbReference>
<feature type="region of interest" description="Disordered" evidence="1">
    <location>
        <begin position="27"/>
        <end position="53"/>
    </location>
</feature>
<evidence type="ECO:0000313" key="3">
    <source>
        <dbReference type="Proteomes" id="UP001367676"/>
    </source>
</evidence>
<accession>A0AAN9T4G5</accession>
<gene>
    <name evidence="2" type="ORF">V9T40_010596</name>
</gene>
<name>A0AAN9T4G5_9HEMI</name>
<keyword evidence="3" id="KW-1185">Reference proteome</keyword>
<dbReference type="Proteomes" id="UP001367676">
    <property type="component" value="Unassembled WGS sequence"/>
</dbReference>
<organism evidence="2 3">
    <name type="scientific">Parthenolecanium corni</name>
    <dbReference type="NCBI Taxonomy" id="536013"/>
    <lineage>
        <taxon>Eukaryota</taxon>
        <taxon>Metazoa</taxon>
        <taxon>Ecdysozoa</taxon>
        <taxon>Arthropoda</taxon>
        <taxon>Hexapoda</taxon>
        <taxon>Insecta</taxon>
        <taxon>Pterygota</taxon>
        <taxon>Neoptera</taxon>
        <taxon>Paraneoptera</taxon>
        <taxon>Hemiptera</taxon>
        <taxon>Sternorrhyncha</taxon>
        <taxon>Coccoidea</taxon>
        <taxon>Coccidae</taxon>
        <taxon>Parthenolecanium</taxon>
    </lineage>
</organism>
<sequence>MNVFSESCEIERGFSLKSCSKVANRRTKMERPEVVRNEDARQQEAARASEERRTAPALRLGHAILVAEFTLDSLSLTNSLHRDWNVLFARE</sequence>
<evidence type="ECO:0000256" key="1">
    <source>
        <dbReference type="SAM" id="MobiDB-lite"/>
    </source>
</evidence>
<dbReference type="AlphaFoldDB" id="A0AAN9T4G5"/>
<comment type="caution">
    <text evidence="2">The sequence shown here is derived from an EMBL/GenBank/DDBJ whole genome shotgun (WGS) entry which is preliminary data.</text>
</comment>
<proteinExistence type="predicted"/>
<reference evidence="2 3" key="1">
    <citation type="submission" date="2024-03" db="EMBL/GenBank/DDBJ databases">
        <title>Adaptation during the transition from Ophiocordyceps entomopathogen to insect associate is accompanied by gene loss and intensified selection.</title>
        <authorList>
            <person name="Ward C.M."/>
            <person name="Onetto C.A."/>
            <person name="Borneman A.R."/>
        </authorList>
    </citation>
    <scope>NUCLEOTIDE SEQUENCE [LARGE SCALE GENOMIC DNA]</scope>
    <source>
        <strain evidence="2">AWRI1</strain>
        <tissue evidence="2">Single Adult Female</tissue>
    </source>
</reference>
<protein>
    <submittedName>
        <fullName evidence="2">Uncharacterized protein</fullName>
    </submittedName>
</protein>
<evidence type="ECO:0000313" key="2">
    <source>
        <dbReference type="EMBL" id="KAK7573405.1"/>
    </source>
</evidence>